<name>A0A1G2C4M4_9BACT</name>
<gene>
    <name evidence="2" type="ORF">A2122_01380</name>
</gene>
<evidence type="ECO:0000313" key="3">
    <source>
        <dbReference type="Proteomes" id="UP000176648"/>
    </source>
</evidence>
<dbReference type="STRING" id="1798644.A2122_01380"/>
<feature type="transmembrane region" description="Helical" evidence="1">
    <location>
        <begin position="136"/>
        <end position="155"/>
    </location>
</feature>
<sequence length="216" mass="23812">MRKLAAIWALGAALWSAYWRILVRMFAAFGTVCASLWFAGWYSLQILAGPVDPSSATWLIFWIAVMLSFSTYRRSERKSAVDNIANASDIAGTSIIFGAVFYRGGVQALHFKAFDAGCLVAAMMIIGFWAVTKNHIMANLLTQVLLVVGYFPTISKLLASKENTESLAAWFIMWAGSALALYPPLAAEEKNWLAAVYAIRALIFTSVLIGIMVYKF</sequence>
<comment type="caution">
    <text evidence="2">The sequence shown here is derived from an EMBL/GenBank/DDBJ whole genome shotgun (WGS) entry which is preliminary data.</text>
</comment>
<protein>
    <submittedName>
        <fullName evidence="2">Uncharacterized protein</fullName>
    </submittedName>
</protein>
<feature type="transmembrane region" description="Helical" evidence="1">
    <location>
        <begin position="109"/>
        <end position="130"/>
    </location>
</feature>
<keyword evidence="1" id="KW-0472">Membrane</keyword>
<keyword evidence="1" id="KW-1133">Transmembrane helix</keyword>
<organism evidence="2 3">
    <name type="scientific">Candidatus Liptonbacteria bacterium GWB1_49_6</name>
    <dbReference type="NCBI Taxonomy" id="1798644"/>
    <lineage>
        <taxon>Bacteria</taxon>
        <taxon>Candidatus Liptoniibacteriota</taxon>
    </lineage>
</organism>
<feature type="transmembrane region" description="Helical" evidence="1">
    <location>
        <begin position="192"/>
        <end position="214"/>
    </location>
</feature>
<dbReference type="AlphaFoldDB" id="A0A1G2C4M4"/>
<dbReference type="EMBL" id="MHKU01000034">
    <property type="protein sequence ID" value="OGY96375.1"/>
    <property type="molecule type" value="Genomic_DNA"/>
</dbReference>
<feature type="transmembrane region" description="Helical" evidence="1">
    <location>
        <begin position="167"/>
        <end position="186"/>
    </location>
</feature>
<evidence type="ECO:0000256" key="1">
    <source>
        <dbReference type="SAM" id="Phobius"/>
    </source>
</evidence>
<dbReference type="Proteomes" id="UP000176648">
    <property type="component" value="Unassembled WGS sequence"/>
</dbReference>
<feature type="transmembrane region" description="Helical" evidence="1">
    <location>
        <begin position="56"/>
        <end position="72"/>
    </location>
</feature>
<proteinExistence type="predicted"/>
<evidence type="ECO:0000313" key="2">
    <source>
        <dbReference type="EMBL" id="OGY96375.1"/>
    </source>
</evidence>
<keyword evidence="1" id="KW-0812">Transmembrane</keyword>
<reference evidence="2 3" key="1">
    <citation type="journal article" date="2016" name="Nat. Commun.">
        <title>Thousands of microbial genomes shed light on interconnected biogeochemical processes in an aquifer system.</title>
        <authorList>
            <person name="Anantharaman K."/>
            <person name="Brown C.T."/>
            <person name="Hug L.A."/>
            <person name="Sharon I."/>
            <person name="Castelle C.J."/>
            <person name="Probst A.J."/>
            <person name="Thomas B.C."/>
            <person name="Singh A."/>
            <person name="Wilkins M.J."/>
            <person name="Karaoz U."/>
            <person name="Brodie E.L."/>
            <person name="Williams K.H."/>
            <person name="Hubbard S.S."/>
            <person name="Banfield J.F."/>
        </authorList>
    </citation>
    <scope>NUCLEOTIDE SEQUENCE [LARGE SCALE GENOMIC DNA]</scope>
</reference>
<feature type="transmembrane region" description="Helical" evidence="1">
    <location>
        <begin position="26"/>
        <end position="44"/>
    </location>
</feature>
<accession>A0A1G2C4M4</accession>